<dbReference type="NCBIfam" id="TIGR00018">
    <property type="entry name" value="panC"/>
    <property type="match status" value="1"/>
</dbReference>
<dbReference type="Proteomes" id="UP000009044">
    <property type="component" value="Chromosome"/>
</dbReference>
<comment type="caution">
    <text evidence="8">Lacks conserved residue(s) required for the propagation of feature annotation.</text>
</comment>
<comment type="catalytic activity">
    <reaction evidence="7 8">
        <text>(R)-pantoate + beta-alanine + ATP = (R)-pantothenate + AMP + diphosphate + H(+)</text>
        <dbReference type="Rhea" id="RHEA:10912"/>
        <dbReference type="ChEBI" id="CHEBI:15378"/>
        <dbReference type="ChEBI" id="CHEBI:15980"/>
        <dbReference type="ChEBI" id="CHEBI:29032"/>
        <dbReference type="ChEBI" id="CHEBI:30616"/>
        <dbReference type="ChEBI" id="CHEBI:33019"/>
        <dbReference type="ChEBI" id="CHEBI:57966"/>
        <dbReference type="ChEBI" id="CHEBI:456215"/>
        <dbReference type="EC" id="6.3.2.1"/>
    </reaction>
</comment>
<comment type="similarity">
    <text evidence="2 8">Belongs to the pantothenate synthetase family.</text>
</comment>
<evidence type="ECO:0000313" key="10">
    <source>
        <dbReference type="EMBL" id="BAK83886.1"/>
    </source>
</evidence>
<comment type="subcellular location">
    <subcellularLocation>
        <location evidence="8">Cytoplasm</location>
    </subcellularLocation>
</comment>
<comment type="miscellaneous">
    <text evidence="8">The reaction proceeds by a bi uni uni bi ping pong mechanism.</text>
</comment>
<feature type="active site" description="Proton donor" evidence="8">
    <location>
        <position position="68"/>
    </location>
</feature>
<dbReference type="EC" id="6.3.2.1" evidence="8"/>
<feature type="binding site" evidence="8">
    <location>
        <begin position="61"/>
        <end position="68"/>
    </location>
    <ligand>
        <name>ATP</name>
        <dbReference type="ChEBI" id="CHEBI:30616"/>
    </ligand>
</feature>
<dbReference type="STRING" id="634177.GLX_14740"/>
<dbReference type="EMBL" id="AP012159">
    <property type="protein sequence ID" value="BAK83886.1"/>
    <property type="molecule type" value="Genomic_DNA"/>
</dbReference>
<feature type="binding site" evidence="8">
    <location>
        <begin position="178"/>
        <end position="181"/>
    </location>
    <ligand>
        <name>ATP</name>
        <dbReference type="ChEBI" id="CHEBI:30616"/>
    </ligand>
</feature>
<keyword evidence="8" id="KW-0963">Cytoplasm</keyword>
<dbReference type="InterPro" id="IPR014729">
    <property type="entry name" value="Rossmann-like_a/b/a_fold"/>
</dbReference>
<dbReference type="CDD" id="cd00560">
    <property type="entry name" value="PanC"/>
    <property type="match status" value="1"/>
</dbReference>
<proteinExistence type="inferred from homology"/>
<feature type="binding site" evidence="8">
    <location>
        <position position="92"/>
    </location>
    <ligand>
        <name>beta-alanine</name>
        <dbReference type="ChEBI" id="CHEBI:57966"/>
    </ligand>
</feature>
<dbReference type="HOGENOM" id="CLU_047148_0_0_5"/>
<dbReference type="GO" id="GO:0004592">
    <property type="term" value="F:pantoate-beta-alanine ligase activity"/>
    <property type="evidence" value="ECO:0007669"/>
    <property type="project" value="UniProtKB-UniRule"/>
</dbReference>
<sequence length="329" mass="35289">MCHCLHTRGHEGDKSFRPRAPQGRTVEGMTPMETISTVAGLRACVRAWKRDGARVGVVPTMGALHEGHLSLVQAARARMDRVIATVFVNPMQFDNVGDLETYPRTLGQDARLLASTGVDVLYAPTAVEMYPPGFATRIAVAGAAAGLCGGARPGHFDGVTTVVCKLFMQTLADCAFFGEKDFQQVQVIRRMVADLDLPIEIVACPTRREADGLARSSRNRRLTPMARQAAAVLPRVLAACARDIAMGTEVAAALGSAAEQLADAGFAPVDYIELRAEADLAPLSALLPGTPTRLLVAAWLGDVRLIDNMPVPPPEDYFNKQLINNDKSS</sequence>
<comment type="pathway">
    <text evidence="1 8">Cofactor biosynthesis; (R)-pantothenate biosynthesis; (R)-pantothenate from (R)-pantoate and beta-alanine: step 1/1.</text>
</comment>
<evidence type="ECO:0000313" key="11">
    <source>
        <dbReference type="Proteomes" id="UP000009044"/>
    </source>
</evidence>
<dbReference type="GO" id="GO:0005829">
    <property type="term" value="C:cytosol"/>
    <property type="evidence" value="ECO:0007669"/>
    <property type="project" value="TreeGrafter"/>
</dbReference>
<organism evidence="10 11">
    <name type="scientific">Komagataeibacter medellinensis (strain NBRC 3288 / BCRC 11682 / LMG 1693 / Kondo 51)</name>
    <name type="common">Gluconacetobacter medellinensis</name>
    <dbReference type="NCBI Taxonomy" id="634177"/>
    <lineage>
        <taxon>Bacteria</taxon>
        <taxon>Pseudomonadati</taxon>
        <taxon>Pseudomonadota</taxon>
        <taxon>Alphaproteobacteria</taxon>
        <taxon>Acetobacterales</taxon>
        <taxon>Acetobacteraceae</taxon>
        <taxon>Komagataeibacter</taxon>
    </lineage>
</organism>
<dbReference type="PANTHER" id="PTHR21299:SF1">
    <property type="entry name" value="PANTOATE--BETA-ALANINE LIGASE"/>
    <property type="match status" value="1"/>
</dbReference>
<dbReference type="HAMAP" id="MF_00158">
    <property type="entry name" value="PanC"/>
    <property type="match status" value="1"/>
</dbReference>
<dbReference type="PANTHER" id="PTHR21299">
    <property type="entry name" value="CYTIDYLATE KINASE/PANTOATE-BETA-ALANINE LIGASE"/>
    <property type="match status" value="1"/>
</dbReference>
<keyword evidence="5 8" id="KW-0547">Nucleotide-binding</keyword>
<dbReference type="UniPathway" id="UPA00028">
    <property type="reaction ID" value="UER00005"/>
</dbReference>
<dbReference type="Gene3D" id="3.30.1300.10">
    <property type="entry name" value="Pantoate-beta-alanine ligase, C-terminal domain"/>
    <property type="match status" value="1"/>
</dbReference>
<feature type="binding site" evidence="8">
    <location>
        <begin position="215"/>
        <end position="218"/>
    </location>
    <ligand>
        <name>ATP</name>
        <dbReference type="ChEBI" id="CHEBI:30616"/>
    </ligand>
</feature>
<dbReference type="GO" id="GO:0005524">
    <property type="term" value="F:ATP binding"/>
    <property type="evidence" value="ECO:0007669"/>
    <property type="project" value="UniProtKB-KW"/>
</dbReference>
<feature type="binding site" evidence="8">
    <location>
        <position position="184"/>
    </location>
    <ligand>
        <name>(R)-pantoate</name>
        <dbReference type="ChEBI" id="CHEBI:15980"/>
    </ligand>
</feature>
<dbReference type="InterPro" id="IPR003721">
    <property type="entry name" value="Pantoate_ligase"/>
</dbReference>
<feature type="binding site" evidence="8">
    <location>
        <position position="92"/>
    </location>
    <ligand>
        <name>(R)-pantoate</name>
        <dbReference type="ChEBI" id="CHEBI:15980"/>
    </ligand>
</feature>
<protein>
    <recommendedName>
        <fullName evidence="8">Pantothenate synthetase</fullName>
        <shortName evidence="8">PS</shortName>
        <ecNumber evidence="8">6.3.2.1</ecNumber>
    </recommendedName>
    <alternativeName>
        <fullName evidence="8">Pantoate--beta-alanine ligase</fullName>
    </alternativeName>
    <alternativeName>
        <fullName evidence="8">Pantoate-activating enzyme</fullName>
    </alternativeName>
</protein>
<keyword evidence="3 8" id="KW-0436">Ligase</keyword>
<evidence type="ECO:0000256" key="7">
    <source>
        <dbReference type="ARBA" id="ARBA00048258"/>
    </source>
</evidence>
<dbReference type="AlphaFoldDB" id="G2I6Y9"/>
<comment type="subunit">
    <text evidence="8">Homodimer.</text>
</comment>
<name>G2I6Y9_KOMMN</name>
<evidence type="ECO:0000256" key="2">
    <source>
        <dbReference type="ARBA" id="ARBA00009256"/>
    </source>
</evidence>
<comment type="function">
    <text evidence="8">Catalyzes the condensation of pantoate with beta-alanine in an ATP-dependent reaction via a pantoyl-adenylate intermediate.</text>
</comment>
<evidence type="ECO:0000256" key="6">
    <source>
        <dbReference type="ARBA" id="ARBA00022840"/>
    </source>
</evidence>
<dbReference type="SUPFAM" id="SSF52374">
    <property type="entry name" value="Nucleotidylyl transferase"/>
    <property type="match status" value="1"/>
</dbReference>
<dbReference type="GO" id="GO:0015940">
    <property type="term" value="P:pantothenate biosynthetic process"/>
    <property type="evidence" value="ECO:0007669"/>
    <property type="project" value="UniProtKB-UniRule"/>
</dbReference>
<gene>
    <name evidence="8" type="primary">panC</name>
    <name evidence="10" type="ordered locus">GLX_14740</name>
</gene>
<keyword evidence="6 8" id="KW-0067">ATP-binding</keyword>
<dbReference type="Pfam" id="PF02569">
    <property type="entry name" value="Pantoate_ligase"/>
    <property type="match status" value="1"/>
</dbReference>
<dbReference type="eggNOG" id="COG0414">
    <property type="taxonomic scope" value="Bacteria"/>
</dbReference>
<dbReference type="InterPro" id="IPR042176">
    <property type="entry name" value="Pantoate_ligase_C"/>
</dbReference>
<reference evidence="11" key="1">
    <citation type="journal article" date="2011" name="J. Bacteriol.">
        <title>Complete genome sequence of NBRC 3288, a unique cellulose-nonproducing strain of Gluconacetobacter xylinus isolated from vinegar.</title>
        <authorList>
            <person name="Ogino H."/>
            <person name="Azuma Y."/>
            <person name="Hosoyama A."/>
            <person name="Nakazawa H."/>
            <person name="Matsutani M."/>
            <person name="Hasegawa A."/>
            <person name="Otsuyama K."/>
            <person name="Matsushita K."/>
            <person name="Fujita N."/>
            <person name="Shirai M."/>
        </authorList>
    </citation>
    <scope>NUCLEOTIDE SEQUENCE [LARGE SCALE GENOMIC DNA]</scope>
    <source>
        <strain evidence="11">NBRC 3288 / BCRC 11682 / LMG 1693</strain>
    </source>
</reference>
<evidence type="ECO:0000256" key="5">
    <source>
        <dbReference type="ARBA" id="ARBA00022741"/>
    </source>
</evidence>
<evidence type="ECO:0000256" key="8">
    <source>
        <dbReference type="HAMAP-Rule" id="MF_00158"/>
    </source>
</evidence>
<dbReference type="Gene3D" id="3.40.50.620">
    <property type="entry name" value="HUPs"/>
    <property type="match status" value="1"/>
</dbReference>
<keyword evidence="4 8" id="KW-0566">Pantothenate biosynthesis</keyword>
<accession>G2I6Y9</accession>
<evidence type="ECO:0000256" key="3">
    <source>
        <dbReference type="ARBA" id="ARBA00022598"/>
    </source>
</evidence>
<evidence type="ECO:0000256" key="1">
    <source>
        <dbReference type="ARBA" id="ARBA00004990"/>
    </source>
</evidence>
<evidence type="ECO:0000256" key="4">
    <source>
        <dbReference type="ARBA" id="ARBA00022655"/>
    </source>
</evidence>
<evidence type="ECO:0000256" key="9">
    <source>
        <dbReference type="SAM" id="MobiDB-lite"/>
    </source>
</evidence>
<dbReference type="PATRIC" id="fig|634177.7.peg.1688"/>
<feature type="region of interest" description="Disordered" evidence="9">
    <location>
        <begin position="1"/>
        <end position="22"/>
    </location>
</feature>
<dbReference type="KEGG" id="gxy:GLX_14740"/>